<keyword evidence="3" id="KW-1185">Reference proteome</keyword>
<protein>
    <recommendedName>
        <fullName evidence="1">Peptidase A2 domain-containing protein</fullName>
    </recommendedName>
</protein>
<evidence type="ECO:0000313" key="3">
    <source>
        <dbReference type="Proteomes" id="UP000037069"/>
    </source>
</evidence>
<name>A0A0L0BPI6_LUCCU</name>
<dbReference type="GO" id="GO:0006508">
    <property type="term" value="P:proteolysis"/>
    <property type="evidence" value="ECO:0007669"/>
    <property type="project" value="InterPro"/>
</dbReference>
<dbReference type="InterPro" id="IPR001969">
    <property type="entry name" value="Aspartic_peptidase_AS"/>
</dbReference>
<evidence type="ECO:0000313" key="2">
    <source>
        <dbReference type="EMBL" id="KNC22005.1"/>
    </source>
</evidence>
<proteinExistence type="predicted"/>
<dbReference type="PROSITE" id="PS50175">
    <property type="entry name" value="ASP_PROT_RETROV"/>
    <property type="match status" value="1"/>
</dbReference>
<evidence type="ECO:0000259" key="1">
    <source>
        <dbReference type="PROSITE" id="PS50175"/>
    </source>
</evidence>
<dbReference type="EMBL" id="JRES01001566">
    <property type="protein sequence ID" value="KNC22005.1"/>
    <property type="molecule type" value="Genomic_DNA"/>
</dbReference>
<gene>
    <name evidence="2" type="ORF">FF38_04518</name>
</gene>
<organism evidence="2 3">
    <name type="scientific">Lucilia cuprina</name>
    <name type="common">Green bottle fly</name>
    <name type="synonym">Australian sheep blowfly</name>
    <dbReference type="NCBI Taxonomy" id="7375"/>
    <lineage>
        <taxon>Eukaryota</taxon>
        <taxon>Metazoa</taxon>
        <taxon>Ecdysozoa</taxon>
        <taxon>Arthropoda</taxon>
        <taxon>Hexapoda</taxon>
        <taxon>Insecta</taxon>
        <taxon>Pterygota</taxon>
        <taxon>Neoptera</taxon>
        <taxon>Endopterygota</taxon>
        <taxon>Diptera</taxon>
        <taxon>Brachycera</taxon>
        <taxon>Muscomorpha</taxon>
        <taxon>Oestroidea</taxon>
        <taxon>Calliphoridae</taxon>
        <taxon>Luciliinae</taxon>
        <taxon>Lucilia</taxon>
    </lineage>
</organism>
<dbReference type="PROSITE" id="PS00141">
    <property type="entry name" value="ASP_PROTEASE"/>
    <property type="match status" value="1"/>
</dbReference>
<comment type="caution">
    <text evidence="2">The sequence shown here is derived from an EMBL/GenBank/DDBJ whole genome shotgun (WGS) entry which is preliminary data.</text>
</comment>
<dbReference type="Proteomes" id="UP000037069">
    <property type="component" value="Unassembled WGS sequence"/>
</dbReference>
<dbReference type="AlphaFoldDB" id="A0A0L0BPI6"/>
<dbReference type="InterPro" id="IPR001995">
    <property type="entry name" value="Peptidase_A2_cat"/>
</dbReference>
<reference evidence="2 3" key="1">
    <citation type="journal article" date="2015" name="Nat. Commun.">
        <title>Lucilia cuprina genome unlocks parasitic fly biology to underpin future interventions.</title>
        <authorList>
            <person name="Anstead C.A."/>
            <person name="Korhonen P.K."/>
            <person name="Young N.D."/>
            <person name="Hall R.S."/>
            <person name="Jex A.R."/>
            <person name="Murali S.C."/>
            <person name="Hughes D.S."/>
            <person name="Lee S.F."/>
            <person name="Perry T."/>
            <person name="Stroehlein A.J."/>
            <person name="Ansell B.R."/>
            <person name="Breugelmans B."/>
            <person name="Hofmann A."/>
            <person name="Qu J."/>
            <person name="Dugan S."/>
            <person name="Lee S.L."/>
            <person name="Chao H."/>
            <person name="Dinh H."/>
            <person name="Han Y."/>
            <person name="Doddapaneni H.V."/>
            <person name="Worley K.C."/>
            <person name="Muzny D.M."/>
            <person name="Ioannidis P."/>
            <person name="Waterhouse R.M."/>
            <person name="Zdobnov E.M."/>
            <person name="James P.J."/>
            <person name="Bagnall N.H."/>
            <person name="Kotze A.C."/>
            <person name="Gibbs R.A."/>
            <person name="Richards S."/>
            <person name="Batterham P."/>
            <person name="Gasser R.B."/>
        </authorList>
    </citation>
    <scope>NUCLEOTIDE SEQUENCE [LARGE SCALE GENOMIC DNA]</scope>
    <source>
        <strain evidence="2 3">LS</strain>
        <tissue evidence="2">Full body</tissue>
    </source>
</reference>
<feature type="domain" description="Peptidase A2" evidence="1">
    <location>
        <begin position="8"/>
        <end position="22"/>
    </location>
</feature>
<dbReference type="GO" id="GO:0004190">
    <property type="term" value="F:aspartic-type endopeptidase activity"/>
    <property type="evidence" value="ECO:0007669"/>
    <property type="project" value="InterPro"/>
</dbReference>
<sequence>MYDKTVGKHFLVDTGADISVLPVRNPLQKNVKSTNFLPPMTLLSTHMEKKSYRRLLVSEGISNGNLWLLTFLIR</sequence>
<accession>A0A0L0BPI6</accession>